<comment type="similarity">
    <text evidence="6">Belongs to the 2H phosphoesterase superfamily. USB1 family.</text>
</comment>
<evidence type="ECO:0000256" key="5">
    <source>
        <dbReference type="ARBA" id="ARBA00029300"/>
    </source>
</evidence>
<keyword evidence="2 6" id="KW-0378">Hydrolase</keyword>
<proteinExistence type="inferred from homology"/>
<organism evidence="8 9">
    <name type="scientific">Calicophoron daubneyi</name>
    <name type="common">Rumen fluke</name>
    <name type="synonym">Paramphistomum daubneyi</name>
    <dbReference type="NCBI Taxonomy" id="300641"/>
    <lineage>
        <taxon>Eukaryota</taxon>
        <taxon>Metazoa</taxon>
        <taxon>Spiralia</taxon>
        <taxon>Lophotrochozoa</taxon>
        <taxon>Platyhelminthes</taxon>
        <taxon>Trematoda</taxon>
        <taxon>Digenea</taxon>
        <taxon>Plagiorchiida</taxon>
        <taxon>Pronocephalata</taxon>
        <taxon>Paramphistomoidea</taxon>
        <taxon>Paramphistomidae</taxon>
        <taxon>Calicophoron</taxon>
    </lineage>
</organism>
<dbReference type="Pfam" id="PF09749">
    <property type="entry name" value="HVSL"/>
    <property type="match status" value="1"/>
</dbReference>
<accession>A0AAV2TBP2</accession>
<keyword evidence="1 6" id="KW-0540">Nuclease</keyword>
<comment type="caution">
    <text evidence="8">The sequence shown here is derived from an EMBL/GenBank/DDBJ whole genome shotgun (WGS) entry which is preliminary data.</text>
</comment>
<dbReference type="InterPro" id="IPR009097">
    <property type="entry name" value="Cyclic_Pdiesterase"/>
</dbReference>
<evidence type="ECO:0000256" key="1">
    <source>
        <dbReference type="ARBA" id="ARBA00022722"/>
    </source>
</evidence>
<keyword evidence="3" id="KW-0456">Lyase</keyword>
<dbReference type="GO" id="GO:0034477">
    <property type="term" value="P:U6 snRNA 3'-end processing"/>
    <property type="evidence" value="ECO:0007669"/>
    <property type="project" value="UniProtKB-UniRule"/>
</dbReference>
<evidence type="ECO:0000256" key="3">
    <source>
        <dbReference type="ARBA" id="ARBA00023239"/>
    </source>
</evidence>
<evidence type="ECO:0000313" key="8">
    <source>
        <dbReference type="EMBL" id="CAL5133833.1"/>
    </source>
</evidence>
<feature type="region of interest" description="Disordered" evidence="7">
    <location>
        <begin position="1"/>
        <end position="30"/>
    </location>
</feature>
<dbReference type="EMBL" id="CAXLJL010000157">
    <property type="protein sequence ID" value="CAL5133833.1"/>
    <property type="molecule type" value="Genomic_DNA"/>
</dbReference>
<keyword evidence="4 6" id="KW-0539">Nucleus</keyword>
<protein>
    <recommendedName>
        <fullName evidence="6">U6 snRNA phosphodiesterase</fullName>
        <ecNumber evidence="6">3.1.4.-</ecNumber>
    </recommendedName>
</protein>
<evidence type="ECO:0000313" key="9">
    <source>
        <dbReference type="Proteomes" id="UP001497525"/>
    </source>
</evidence>
<evidence type="ECO:0000256" key="6">
    <source>
        <dbReference type="HAMAP-Rule" id="MF_03040"/>
    </source>
</evidence>
<dbReference type="AlphaFoldDB" id="A0AAV2TBP2"/>
<evidence type="ECO:0000256" key="2">
    <source>
        <dbReference type="ARBA" id="ARBA00022801"/>
    </source>
</evidence>
<dbReference type="GO" id="GO:0016829">
    <property type="term" value="F:lyase activity"/>
    <property type="evidence" value="ECO:0007669"/>
    <property type="project" value="UniProtKB-KW"/>
</dbReference>
<dbReference type="InterPro" id="IPR027521">
    <property type="entry name" value="Usb1"/>
</dbReference>
<evidence type="ECO:0000256" key="4">
    <source>
        <dbReference type="ARBA" id="ARBA00023242"/>
    </source>
</evidence>
<dbReference type="PANTHER" id="PTHR13522:SF3">
    <property type="entry name" value="U6 SNRNA PHOSPHODIESTERASE 1"/>
    <property type="match status" value="1"/>
</dbReference>
<dbReference type="Proteomes" id="UP001497525">
    <property type="component" value="Unassembled WGS sequence"/>
</dbReference>
<feature type="compositionally biased region" description="Polar residues" evidence="7">
    <location>
        <begin position="1"/>
        <end position="10"/>
    </location>
</feature>
<comment type="catalytic activity">
    <reaction evidence="5">
        <text>a 3'-end uridylyl-uridine-RNA = a 3'-end 2',3'-cyclophospho-uridine-RNA + uridine</text>
        <dbReference type="Rhea" id="RHEA:46052"/>
        <dbReference type="Rhea" id="RHEA-COMP:17384"/>
        <dbReference type="Rhea" id="RHEA-COMP:17385"/>
        <dbReference type="ChEBI" id="CHEBI:16704"/>
        <dbReference type="ChEBI" id="CHEBI:85643"/>
        <dbReference type="ChEBI" id="CHEBI:85644"/>
    </reaction>
    <physiologicalReaction direction="left-to-right" evidence="5">
        <dbReference type="Rhea" id="RHEA:46053"/>
    </physiologicalReaction>
</comment>
<reference evidence="8" key="1">
    <citation type="submission" date="2024-06" db="EMBL/GenBank/DDBJ databases">
        <authorList>
            <person name="Liu X."/>
            <person name="Lenzi L."/>
            <person name="Haldenby T S."/>
            <person name="Uol C."/>
        </authorList>
    </citation>
    <scope>NUCLEOTIDE SEQUENCE</scope>
</reference>
<dbReference type="GO" id="GO:0005634">
    <property type="term" value="C:nucleus"/>
    <property type="evidence" value="ECO:0007669"/>
    <property type="project" value="UniProtKB-SubCell"/>
</dbReference>
<feature type="active site" description="Proton donor/acceptor" evidence="6">
    <location>
        <position position="196"/>
    </location>
</feature>
<dbReference type="HAMAP" id="MF_03040">
    <property type="entry name" value="USB1"/>
    <property type="match status" value="1"/>
</dbReference>
<feature type="active site" description="Proton donor/acceptor" evidence="6">
    <location>
        <position position="107"/>
    </location>
</feature>
<sequence>MALVNYSSSDESADEGEHESPTGTKLELPGFLESLPSDPARFPQHFDDPNLHQCRQRSFPHETGNWATSVFINCSSALDTLLMQILRNPKLLHNSLWHLFAPVEELHLSLSKTWPIMHHWIDGLIQALTEGFSSVEKFPIQFSHVDIFVNEEASRSFVALCTTSGSSDHLIPVVKIVDRCVQSFRGPVYYKDPRFHVSMLWCKGDITADADTTDLQSLMEEINRVCQVNKNHCCQDVSGLVCKIGHKLFDIPFL</sequence>
<comment type="subcellular location">
    <subcellularLocation>
        <location evidence="6">Nucleus</location>
    </subcellularLocation>
</comment>
<gene>
    <name evidence="8" type="ORF">CDAUBV1_LOCUS7067</name>
</gene>
<dbReference type="EC" id="3.1.4.-" evidence="6"/>
<comment type="function">
    <text evidence="6">Phosphodiesterase responsible for the U6 snRNA 3' end processing. Acts as an exoribonuclease (RNase) responsible for trimming the poly(U) tract of the last nucleotides in the pre-U6 snRNA molecule, leading to the formation of mature U6 snRNA.</text>
</comment>
<dbReference type="GO" id="GO:1990838">
    <property type="term" value="F:poly(U)-specific exoribonuclease activity, producing 3' uridine cyclic phosphate ends"/>
    <property type="evidence" value="ECO:0007669"/>
    <property type="project" value="UniProtKB-UniRule"/>
</dbReference>
<dbReference type="Gene3D" id="3.90.1140.10">
    <property type="entry name" value="Cyclic phosphodiesterase"/>
    <property type="match status" value="1"/>
</dbReference>
<dbReference type="SUPFAM" id="SSF55144">
    <property type="entry name" value="LigT-like"/>
    <property type="match status" value="1"/>
</dbReference>
<name>A0AAV2TBP2_CALDB</name>
<evidence type="ECO:0000256" key="7">
    <source>
        <dbReference type="SAM" id="MobiDB-lite"/>
    </source>
</evidence>
<dbReference type="PANTHER" id="PTHR13522">
    <property type="entry name" value="U6 SNRNA PHOSPHODIESTERASE 1"/>
    <property type="match status" value="1"/>
</dbReference>